<dbReference type="PATRIC" id="fig|1547436.3.peg.323"/>
<accession>A0A0Q1C2V4</accession>
<dbReference type="EMBL" id="LCTZ01000002">
    <property type="protein sequence ID" value="KQC31557.1"/>
    <property type="molecule type" value="Genomic_DNA"/>
</dbReference>
<dbReference type="STRING" id="346185.AAY42_01540"/>
<dbReference type="InterPro" id="IPR021889">
    <property type="entry name" value="DUF3500"/>
</dbReference>
<evidence type="ECO:0000313" key="2">
    <source>
        <dbReference type="Proteomes" id="UP000050827"/>
    </source>
</evidence>
<proteinExistence type="predicted"/>
<dbReference type="PANTHER" id="PTHR37489">
    <property type="entry name" value="DUF3500 DOMAIN-CONTAINING PROTEIN"/>
    <property type="match status" value="1"/>
</dbReference>
<organism evidence="1 2">
    <name type="scientific">Flagellimonas eckloniae</name>
    <dbReference type="NCBI Taxonomy" id="346185"/>
    <lineage>
        <taxon>Bacteria</taxon>
        <taxon>Pseudomonadati</taxon>
        <taxon>Bacteroidota</taxon>
        <taxon>Flavobacteriia</taxon>
        <taxon>Flavobacteriales</taxon>
        <taxon>Flavobacteriaceae</taxon>
        <taxon>Flagellimonas</taxon>
    </lineage>
</organism>
<evidence type="ECO:0008006" key="3">
    <source>
        <dbReference type="Google" id="ProtNLM"/>
    </source>
</evidence>
<name>A0A0Q1C2V4_9FLAO</name>
<evidence type="ECO:0000313" key="1">
    <source>
        <dbReference type="EMBL" id="KQC31557.1"/>
    </source>
</evidence>
<comment type="caution">
    <text evidence="1">The sequence shown here is derived from an EMBL/GenBank/DDBJ whole genome shotgun (WGS) entry which is preliminary data.</text>
</comment>
<keyword evidence="2" id="KW-1185">Reference proteome</keyword>
<reference evidence="1 2" key="1">
    <citation type="submission" date="2015-04" db="EMBL/GenBank/DDBJ databases">
        <title>Complete genome of flavobacterium.</title>
        <authorList>
            <person name="Kwon Y.M."/>
            <person name="Kim S.-J."/>
        </authorList>
    </citation>
    <scope>NUCLEOTIDE SEQUENCE [LARGE SCALE GENOMIC DNA]</scope>
    <source>
        <strain evidence="1 2">DK169</strain>
    </source>
</reference>
<dbReference type="AlphaFoldDB" id="A0A0Q1C2V4"/>
<dbReference type="Proteomes" id="UP000050827">
    <property type="component" value="Unassembled WGS sequence"/>
</dbReference>
<protein>
    <recommendedName>
        <fullName evidence="3">DUF3500 domain-containing protein</fullName>
    </recommendedName>
</protein>
<gene>
    <name evidence="1" type="ORF">AAY42_01540</name>
</gene>
<dbReference type="PANTHER" id="PTHR37489:SF1">
    <property type="entry name" value="DUF3500 DOMAIN-CONTAINING PROTEIN"/>
    <property type="match status" value="1"/>
</dbReference>
<dbReference type="Pfam" id="PF12006">
    <property type="entry name" value="DUF3500"/>
    <property type="match status" value="1"/>
</dbReference>
<sequence length="322" mass="37011">MIVFPSFGQSDSDPVVAFLKSLNVAQLEKTQFPFETETRQNWHFLPASMWERPGIQIGKLNSSQSKLFHTMLKSHLSLSGYEKTIRIIDLENVLAELSGNTHMRDSKKYHVAIYGYPKKDAVWGWSFEGHHISLNFTVVDDKVSYTPRFFGASPAIIKSGTRKGERTLATEQDLALELINQLNEVQKAKAIFREKAFRDNVSSNFSTVTPLETVGISVSELTDNQQQMISELIFEYLSAMPEELAKMRMENLKKEEFGNIHFGWAGETEIGKPHYYRIQGKTFLVEFDNTQENANHIHSVWRDFDGDFGRDLIKEHYKNSHH</sequence>